<dbReference type="AlphaFoldDB" id="A0A0E9US56"/>
<protein>
    <submittedName>
        <fullName evidence="1">Uncharacterized protein</fullName>
    </submittedName>
</protein>
<proteinExistence type="predicted"/>
<reference evidence="1" key="2">
    <citation type="journal article" date="2015" name="Fish Shellfish Immunol.">
        <title>Early steps in the European eel (Anguilla anguilla)-Vibrio vulnificus interaction in the gills: Role of the RtxA13 toxin.</title>
        <authorList>
            <person name="Callol A."/>
            <person name="Pajuelo D."/>
            <person name="Ebbesson L."/>
            <person name="Teles M."/>
            <person name="MacKenzie S."/>
            <person name="Amaro C."/>
        </authorList>
    </citation>
    <scope>NUCLEOTIDE SEQUENCE</scope>
</reference>
<accession>A0A0E9US56</accession>
<sequence length="65" mass="7878">MLYSLSVHLLQLWKLKPTVVLVCLNWAASLIQFKAQSTCRARHREACRIRRTRQRHRTDIFWTRN</sequence>
<reference evidence="1" key="1">
    <citation type="submission" date="2014-11" db="EMBL/GenBank/DDBJ databases">
        <authorList>
            <person name="Amaro Gonzalez C."/>
        </authorList>
    </citation>
    <scope>NUCLEOTIDE SEQUENCE</scope>
</reference>
<name>A0A0E9US56_ANGAN</name>
<organism evidence="1">
    <name type="scientific">Anguilla anguilla</name>
    <name type="common">European freshwater eel</name>
    <name type="synonym">Muraena anguilla</name>
    <dbReference type="NCBI Taxonomy" id="7936"/>
    <lineage>
        <taxon>Eukaryota</taxon>
        <taxon>Metazoa</taxon>
        <taxon>Chordata</taxon>
        <taxon>Craniata</taxon>
        <taxon>Vertebrata</taxon>
        <taxon>Euteleostomi</taxon>
        <taxon>Actinopterygii</taxon>
        <taxon>Neopterygii</taxon>
        <taxon>Teleostei</taxon>
        <taxon>Anguilliformes</taxon>
        <taxon>Anguillidae</taxon>
        <taxon>Anguilla</taxon>
    </lineage>
</organism>
<evidence type="ECO:0000313" key="1">
    <source>
        <dbReference type="EMBL" id="JAH68709.1"/>
    </source>
</evidence>
<dbReference type="EMBL" id="GBXM01039868">
    <property type="protein sequence ID" value="JAH68709.1"/>
    <property type="molecule type" value="Transcribed_RNA"/>
</dbReference>